<dbReference type="CDD" id="cd06261">
    <property type="entry name" value="TM_PBP2"/>
    <property type="match status" value="1"/>
</dbReference>
<comment type="subcellular location">
    <subcellularLocation>
        <location evidence="1 7">Cell membrane</location>
        <topology evidence="1 7">Multi-pass membrane protein</topology>
    </subcellularLocation>
</comment>
<evidence type="ECO:0000256" key="5">
    <source>
        <dbReference type="ARBA" id="ARBA00022989"/>
    </source>
</evidence>
<feature type="transmembrane region" description="Helical" evidence="7">
    <location>
        <begin position="180"/>
        <end position="199"/>
    </location>
</feature>
<evidence type="ECO:0000313" key="10">
    <source>
        <dbReference type="Proteomes" id="UP000481087"/>
    </source>
</evidence>
<feature type="transmembrane region" description="Helical" evidence="7">
    <location>
        <begin position="107"/>
        <end position="129"/>
    </location>
</feature>
<dbReference type="Gene3D" id="1.10.3720.10">
    <property type="entry name" value="MetI-like"/>
    <property type="match status" value="1"/>
</dbReference>
<feature type="transmembrane region" description="Helical" evidence="7">
    <location>
        <begin position="69"/>
        <end position="95"/>
    </location>
</feature>
<feature type="transmembrane region" description="Helical" evidence="7">
    <location>
        <begin position="7"/>
        <end position="29"/>
    </location>
</feature>
<keyword evidence="5 7" id="KW-1133">Transmembrane helix</keyword>
<dbReference type="PANTHER" id="PTHR43744:SF9">
    <property type="entry name" value="POLYGALACTURONAN_RHAMNOGALACTURONAN TRANSPORT SYSTEM PERMEASE PROTEIN YTCP"/>
    <property type="match status" value="1"/>
</dbReference>
<dbReference type="AlphaFoldDB" id="A0A6L8V8U1"/>
<evidence type="ECO:0000256" key="4">
    <source>
        <dbReference type="ARBA" id="ARBA00022692"/>
    </source>
</evidence>
<sequence length="285" mass="31605">MRQKGGNLFSILNILFLSVLTLVTLYPMWREVAVSFSGMEEAMKGGLFLWPRDFTTDAYVNILHSRYLWLAYGNSLFITLVGTLIGVFLTAATAFPLIKQDLPGKKMFVLLILFTMLFSGGIIPTYLLVKSVGLINSLWSLILPTAISAYNVIVMMSFFRTLPRELDESATMDGAHAIRIFGSVILPLSKPVLATIALWEAVGYWNNYLQALYYLNDKSKYVLPVLLRDIINGQTIAQMTGESTGSSTESVIAATTIMAVLPILIVYPFLQKYFVQGTLIGSVKA</sequence>
<dbReference type="SUPFAM" id="SSF161098">
    <property type="entry name" value="MetI-like"/>
    <property type="match status" value="1"/>
</dbReference>
<feature type="domain" description="ABC transmembrane type-1" evidence="8">
    <location>
        <begin position="72"/>
        <end position="270"/>
    </location>
</feature>
<keyword evidence="10" id="KW-1185">Reference proteome</keyword>
<dbReference type="InterPro" id="IPR035906">
    <property type="entry name" value="MetI-like_sf"/>
</dbReference>
<evidence type="ECO:0000313" key="9">
    <source>
        <dbReference type="EMBL" id="MZQ86697.1"/>
    </source>
</evidence>
<dbReference type="PROSITE" id="PS50928">
    <property type="entry name" value="ABC_TM1"/>
    <property type="match status" value="1"/>
</dbReference>
<dbReference type="GO" id="GO:0055085">
    <property type="term" value="P:transmembrane transport"/>
    <property type="evidence" value="ECO:0007669"/>
    <property type="project" value="InterPro"/>
</dbReference>
<feature type="transmembrane region" description="Helical" evidence="7">
    <location>
        <begin position="251"/>
        <end position="270"/>
    </location>
</feature>
<protein>
    <submittedName>
        <fullName evidence="9">ABC transporter permease subunit</fullName>
    </submittedName>
</protein>
<reference evidence="9 10" key="1">
    <citation type="submission" date="2019-12" db="EMBL/GenBank/DDBJ databases">
        <title>Paenibacillus sp. nov. sp. isolated from soil.</title>
        <authorList>
            <person name="Kim J."/>
            <person name="Jeong S.E."/>
            <person name="Jung H.S."/>
            <person name="Jeon C.O."/>
        </authorList>
    </citation>
    <scope>NUCLEOTIDE SEQUENCE [LARGE SCALE GENOMIC DNA]</scope>
    <source>
        <strain evidence="9 10">5J-6</strain>
    </source>
</reference>
<dbReference type="InterPro" id="IPR000515">
    <property type="entry name" value="MetI-like"/>
</dbReference>
<keyword evidence="3" id="KW-1003">Cell membrane</keyword>
<dbReference type="GO" id="GO:0005886">
    <property type="term" value="C:plasma membrane"/>
    <property type="evidence" value="ECO:0007669"/>
    <property type="project" value="UniProtKB-SubCell"/>
</dbReference>
<dbReference type="Proteomes" id="UP000481087">
    <property type="component" value="Unassembled WGS sequence"/>
</dbReference>
<feature type="transmembrane region" description="Helical" evidence="7">
    <location>
        <begin position="141"/>
        <end position="159"/>
    </location>
</feature>
<keyword evidence="6 7" id="KW-0472">Membrane</keyword>
<dbReference type="EMBL" id="WTUZ01000039">
    <property type="protein sequence ID" value="MZQ86697.1"/>
    <property type="molecule type" value="Genomic_DNA"/>
</dbReference>
<accession>A0A6L8V8U1</accession>
<organism evidence="9 10">
    <name type="scientific">Paenibacillus silvestris</name>
    <dbReference type="NCBI Taxonomy" id="2606219"/>
    <lineage>
        <taxon>Bacteria</taxon>
        <taxon>Bacillati</taxon>
        <taxon>Bacillota</taxon>
        <taxon>Bacilli</taxon>
        <taxon>Bacillales</taxon>
        <taxon>Paenibacillaceae</taxon>
        <taxon>Paenibacillus</taxon>
    </lineage>
</organism>
<name>A0A6L8V8U1_9BACL</name>
<keyword evidence="4 7" id="KW-0812">Transmembrane</keyword>
<dbReference type="PANTHER" id="PTHR43744">
    <property type="entry name" value="ABC TRANSPORTER PERMEASE PROTEIN MG189-RELATED-RELATED"/>
    <property type="match status" value="1"/>
</dbReference>
<comment type="caution">
    <text evidence="9">The sequence shown here is derived from an EMBL/GenBank/DDBJ whole genome shotgun (WGS) entry which is preliminary data.</text>
</comment>
<evidence type="ECO:0000256" key="7">
    <source>
        <dbReference type="RuleBase" id="RU363032"/>
    </source>
</evidence>
<evidence type="ECO:0000256" key="3">
    <source>
        <dbReference type="ARBA" id="ARBA00022475"/>
    </source>
</evidence>
<evidence type="ECO:0000259" key="8">
    <source>
        <dbReference type="PROSITE" id="PS50928"/>
    </source>
</evidence>
<evidence type="ECO:0000256" key="6">
    <source>
        <dbReference type="ARBA" id="ARBA00023136"/>
    </source>
</evidence>
<gene>
    <name evidence="9" type="ORF">GQF01_31780</name>
</gene>
<evidence type="ECO:0000256" key="1">
    <source>
        <dbReference type="ARBA" id="ARBA00004651"/>
    </source>
</evidence>
<proteinExistence type="inferred from homology"/>
<keyword evidence="2 7" id="KW-0813">Transport</keyword>
<comment type="similarity">
    <text evidence="7">Belongs to the binding-protein-dependent transport system permease family.</text>
</comment>
<evidence type="ECO:0000256" key="2">
    <source>
        <dbReference type="ARBA" id="ARBA00022448"/>
    </source>
</evidence>
<dbReference type="Pfam" id="PF00528">
    <property type="entry name" value="BPD_transp_1"/>
    <property type="match status" value="1"/>
</dbReference>